<protein>
    <submittedName>
        <fullName evidence="3">Putative jmjC domain-containing protein</fullName>
    </submittedName>
    <submittedName>
        <fullName evidence="2">[histone H3]-lysine-36 demethylase</fullName>
        <ecNumber evidence="2">1.14.11.27</ecNumber>
    </submittedName>
</protein>
<gene>
    <name evidence="3" type="ORF">HannXRQ_Chr01g0000401</name>
    <name evidence="2" type="ORF">HanXRQr2_Chr01g0000491</name>
</gene>
<dbReference type="EMBL" id="MNCJ02000316">
    <property type="protein sequence ID" value="KAF5820285.1"/>
    <property type="molecule type" value="Genomic_DNA"/>
</dbReference>
<reference evidence="2 4" key="1">
    <citation type="journal article" date="2017" name="Nature">
        <title>The sunflower genome provides insights into oil metabolism, flowering and Asterid evolution.</title>
        <authorList>
            <person name="Badouin H."/>
            <person name="Gouzy J."/>
            <person name="Grassa C.J."/>
            <person name="Murat F."/>
            <person name="Staton S.E."/>
            <person name="Cottret L."/>
            <person name="Lelandais-Briere C."/>
            <person name="Owens G.L."/>
            <person name="Carrere S."/>
            <person name="Mayjonade B."/>
            <person name="Legrand L."/>
            <person name="Gill N."/>
            <person name="Kane N.C."/>
            <person name="Bowers J.E."/>
            <person name="Hubner S."/>
            <person name="Bellec A."/>
            <person name="Berard A."/>
            <person name="Berges H."/>
            <person name="Blanchet N."/>
            <person name="Boniface M.C."/>
            <person name="Brunel D."/>
            <person name="Catrice O."/>
            <person name="Chaidir N."/>
            <person name="Claudel C."/>
            <person name="Donnadieu C."/>
            <person name="Faraut T."/>
            <person name="Fievet G."/>
            <person name="Helmstetter N."/>
            <person name="King M."/>
            <person name="Knapp S.J."/>
            <person name="Lai Z."/>
            <person name="Le Paslier M.C."/>
            <person name="Lippi Y."/>
            <person name="Lorenzon L."/>
            <person name="Mandel J.R."/>
            <person name="Marage G."/>
            <person name="Marchand G."/>
            <person name="Marquand E."/>
            <person name="Bret-Mestries E."/>
            <person name="Morien E."/>
            <person name="Nambeesan S."/>
            <person name="Nguyen T."/>
            <person name="Pegot-Espagnet P."/>
            <person name="Pouilly N."/>
            <person name="Raftis F."/>
            <person name="Sallet E."/>
            <person name="Schiex T."/>
            <person name="Thomas J."/>
            <person name="Vandecasteele C."/>
            <person name="Vares D."/>
            <person name="Vear F."/>
            <person name="Vautrin S."/>
            <person name="Crespi M."/>
            <person name="Mangin B."/>
            <person name="Burke J.M."/>
            <person name="Salse J."/>
            <person name="Munos S."/>
            <person name="Vincourt P."/>
            <person name="Rieseberg L.H."/>
            <person name="Langlade N.B."/>
        </authorList>
    </citation>
    <scope>NUCLEOTIDE SEQUENCE [LARGE SCALE GENOMIC DNA]</scope>
    <source>
        <strain evidence="4">cv. SF193</strain>
        <tissue evidence="2">Leaves</tissue>
    </source>
</reference>
<dbReference type="PANTHER" id="PTHR10694">
    <property type="entry name" value="LYSINE-SPECIFIC DEMETHYLASE"/>
    <property type="match status" value="1"/>
</dbReference>
<dbReference type="AlphaFoldDB" id="A0A251VJZ9"/>
<dbReference type="InterPro" id="IPR003347">
    <property type="entry name" value="JmjC_dom"/>
</dbReference>
<name>A0A251VJZ9_HELAN</name>
<evidence type="ECO:0000259" key="1">
    <source>
        <dbReference type="PROSITE" id="PS51184"/>
    </source>
</evidence>
<dbReference type="GO" id="GO:0010468">
    <property type="term" value="P:regulation of gene expression"/>
    <property type="evidence" value="ECO:0007669"/>
    <property type="project" value="UniProtKB-ARBA"/>
</dbReference>
<evidence type="ECO:0000313" key="2">
    <source>
        <dbReference type="EMBL" id="KAF5820285.1"/>
    </source>
</evidence>
<dbReference type="InParanoid" id="A0A251VJZ9"/>
<dbReference type="EMBL" id="CM007890">
    <property type="protein sequence ID" value="OTG35774.1"/>
    <property type="molecule type" value="Genomic_DNA"/>
</dbReference>
<evidence type="ECO:0000313" key="3">
    <source>
        <dbReference type="EMBL" id="OTG35774.1"/>
    </source>
</evidence>
<feature type="domain" description="JmjC" evidence="1">
    <location>
        <begin position="1"/>
        <end position="86"/>
    </location>
</feature>
<dbReference type="SUPFAM" id="SSF51197">
    <property type="entry name" value="Clavaminate synthase-like"/>
    <property type="match status" value="1"/>
</dbReference>
<reference evidence="2" key="3">
    <citation type="submission" date="2020-06" db="EMBL/GenBank/DDBJ databases">
        <title>Helianthus annuus Genome sequencing and assembly Release 2.</title>
        <authorList>
            <person name="Gouzy J."/>
            <person name="Langlade N."/>
            <person name="Munos S."/>
        </authorList>
    </citation>
    <scope>NUCLEOTIDE SEQUENCE</scope>
    <source>
        <tissue evidence="2">Leaves</tissue>
    </source>
</reference>
<keyword evidence="4" id="KW-1185">Reference proteome</keyword>
<proteinExistence type="predicted"/>
<dbReference type="EC" id="1.14.11.27" evidence="2"/>
<dbReference type="STRING" id="4232.A0A251VJZ9"/>
<dbReference type="GO" id="GO:0140680">
    <property type="term" value="F:histone H3K36me/H3K36me2 demethylase activity"/>
    <property type="evidence" value="ECO:0007669"/>
    <property type="project" value="UniProtKB-EC"/>
</dbReference>
<sequence>MIDDDSSLGGGFGRIGCWSTMFGCNWRLFGQGVTEPMLYIGMLFSMFAWHVEDHYLYSINYHHCGSEKTWYGVPGHAALDFEKVVR</sequence>
<organism evidence="3 4">
    <name type="scientific">Helianthus annuus</name>
    <name type="common">Common sunflower</name>
    <dbReference type="NCBI Taxonomy" id="4232"/>
    <lineage>
        <taxon>Eukaryota</taxon>
        <taxon>Viridiplantae</taxon>
        <taxon>Streptophyta</taxon>
        <taxon>Embryophyta</taxon>
        <taxon>Tracheophyta</taxon>
        <taxon>Spermatophyta</taxon>
        <taxon>Magnoliopsida</taxon>
        <taxon>eudicotyledons</taxon>
        <taxon>Gunneridae</taxon>
        <taxon>Pentapetalae</taxon>
        <taxon>asterids</taxon>
        <taxon>campanulids</taxon>
        <taxon>Asterales</taxon>
        <taxon>Asteraceae</taxon>
        <taxon>Asteroideae</taxon>
        <taxon>Heliantheae alliance</taxon>
        <taxon>Heliantheae</taxon>
        <taxon>Helianthus</taxon>
    </lineage>
</organism>
<dbReference type="PROSITE" id="PS51184">
    <property type="entry name" value="JMJC"/>
    <property type="match status" value="1"/>
</dbReference>
<reference evidence="3" key="2">
    <citation type="submission" date="2017-02" db="EMBL/GenBank/DDBJ databases">
        <title>Sunflower complete genome.</title>
        <authorList>
            <person name="Langlade N."/>
            <person name="Munos S."/>
        </authorList>
    </citation>
    <scope>NUCLEOTIDE SEQUENCE [LARGE SCALE GENOMIC DNA]</scope>
    <source>
        <tissue evidence="3">Leaves</tissue>
    </source>
</reference>
<accession>A0A251VJZ9</accession>
<evidence type="ECO:0000313" key="4">
    <source>
        <dbReference type="Proteomes" id="UP000215914"/>
    </source>
</evidence>
<dbReference type="PANTHER" id="PTHR10694:SF143">
    <property type="entry name" value="JMJC DOMAIN, JMJN DOMAIN, ZINC FINGER, C5HC2-TYPE-RELATED"/>
    <property type="match status" value="1"/>
</dbReference>
<dbReference type="Gramene" id="mRNA:HanXRQr2_Chr01g0000491">
    <property type="protein sequence ID" value="mRNA:HanXRQr2_Chr01g0000491"/>
    <property type="gene ID" value="HanXRQr2_Chr01g0000491"/>
</dbReference>
<dbReference type="Gene3D" id="2.60.120.650">
    <property type="entry name" value="Cupin"/>
    <property type="match status" value="1"/>
</dbReference>
<keyword evidence="2" id="KW-0560">Oxidoreductase</keyword>
<dbReference type="Pfam" id="PF02373">
    <property type="entry name" value="JmjC"/>
    <property type="match status" value="1"/>
</dbReference>
<dbReference type="Proteomes" id="UP000215914">
    <property type="component" value="Chromosome 1"/>
</dbReference>